<accession>A0A165MK08</accession>
<evidence type="ECO:0000256" key="1">
    <source>
        <dbReference type="SAM" id="MobiDB-lite"/>
    </source>
</evidence>
<reference evidence="2 3" key="1">
    <citation type="journal article" date="2016" name="Mol. Biol. Evol.">
        <title>Comparative Genomics of Early-Diverging Mushroom-Forming Fungi Provides Insights into the Origins of Lignocellulose Decay Capabilities.</title>
        <authorList>
            <person name="Nagy L.G."/>
            <person name="Riley R."/>
            <person name="Tritt A."/>
            <person name="Adam C."/>
            <person name="Daum C."/>
            <person name="Floudas D."/>
            <person name="Sun H."/>
            <person name="Yadav J.S."/>
            <person name="Pangilinan J."/>
            <person name="Larsson K.H."/>
            <person name="Matsuura K."/>
            <person name="Barry K."/>
            <person name="Labutti K."/>
            <person name="Kuo R."/>
            <person name="Ohm R.A."/>
            <person name="Bhattacharya S.S."/>
            <person name="Shirouzu T."/>
            <person name="Yoshinaga Y."/>
            <person name="Martin F.M."/>
            <person name="Grigoriev I.V."/>
            <person name="Hibbett D.S."/>
        </authorList>
    </citation>
    <scope>NUCLEOTIDE SEQUENCE [LARGE SCALE GENOMIC DNA]</scope>
    <source>
        <strain evidence="2 3">L-15889</strain>
    </source>
</reference>
<dbReference type="EMBL" id="KV429100">
    <property type="protein sequence ID" value="KZT65788.1"/>
    <property type="molecule type" value="Genomic_DNA"/>
</dbReference>
<organism evidence="2 3">
    <name type="scientific">Daedalea quercina L-15889</name>
    <dbReference type="NCBI Taxonomy" id="1314783"/>
    <lineage>
        <taxon>Eukaryota</taxon>
        <taxon>Fungi</taxon>
        <taxon>Dikarya</taxon>
        <taxon>Basidiomycota</taxon>
        <taxon>Agaricomycotina</taxon>
        <taxon>Agaricomycetes</taxon>
        <taxon>Polyporales</taxon>
        <taxon>Fomitopsis</taxon>
    </lineage>
</organism>
<dbReference type="Proteomes" id="UP000076727">
    <property type="component" value="Unassembled WGS sequence"/>
</dbReference>
<protein>
    <submittedName>
        <fullName evidence="2">Uncharacterized protein</fullName>
    </submittedName>
</protein>
<dbReference type="AlphaFoldDB" id="A0A165MK08"/>
<evidence type="ECO:0000313" key="2">
    <source>
        <dbReference type="EMBL" id="KZT65788.1"/>
    </source>
</evidence>
<keyword evidence="3" id="KW-1185">Reference proteome</keyword>
<evidence type="ECO:0000313" key="3">
    <source>
        <dbReference type="Proteomes" id="UP000076727"/>
    </source>
</evidence>
<name>A0A165MK08_9APHY</name>
<sequence>MYAISHVLRIECQYFDAGPVEIARRRCLRCVASFSFKLDDSDDNVRTLCGMEHTGHIFSSTNHPPYSTTHETARHRPLLQNAELTCATALRRRRAGYYGINKTQGHKGRASHAQRTQDVAGRPRREYVVG</sequence>
<gene>
    <name evidence="2" type="ORF">DAEQUDRAFT_500358</name>
</gene>
<proteinExistence type="predicted"/>
<feature type="region of interest" description="Disordered" evidence="1">
    <location>
        <begin position="101"/>
        <end position="130"/>
    </location>
</feature>
<feature type="compositionally biased region" description="Basic and acidic residues" evidence="1">
    <location>
        <begin position="121"/>
        <end position="130"/>
    </location>
</feature>